<comment type="caution">
    <text evidence="1">The sequence shown here is derived from an EMBL/GenBank/DDBJ whole genome shotgun (WGS) entry which is preliminary data.</text>
</comment>
<evidence type="ECO:0008006" key="3">
    <source>
        <dbReference type="Google" id="ProtNLM"/>
    </source>
</evidence>
<reference evidence="1 2" key="1">
    <citation type="submission" date="2023-01" db="EMBL/GenBank/DDBJ databases">
        <title>Analysis of 21 Apiospora genomes using comparative genomics revels a genus with tremendous synthesis potential of carbohydrate active enzymes and secondary metabolites.</title>
        <authorList>
            <person name="Sorensen T."/>
        </authorList>
    </citation>
    <scope>NUCLEOTIDE SEQUENCE [LARGE SCALE GENOMIC DNA]</scope>
    <source>
        <strain evidence="1 2">CBS 24483</strain>
    </source>
</reference>
<sequence length="73" mass="7958">MLFAPRYHTPIGPEWPACKALSHEAGFVRVISKNDTRTSRESILDASGVEGTEPQQFSHGHAIWALENPAGSV</sequence>
<dbReference type="RefSeq" id="XP_066700498.1">
    <property type="nucleotide sequence ID" value="XM_066844386.1"/>
</dbReference>
<evidence type="ECO:0000313" key="2">
    <source>
        <dbReference type="Proteomes" id="UP001391051"/>
    </source>
</evidence>
<accession>A0ABR1QEM7</accession>
<dbReference type="EMBL" id="JAQQWE010000005">
    <property type="protein sequence ID" value="KAK7952436.1"/>
    <property type="molecule type" value="Genomic_DNA"/>
</dbReference>
<proteinExistence type="predicted"/>
<evidence type="ECO:0000313" key="1">
    <source>
        <dbReference type="EMBL" id="KAK7952436.1"/>
    </source>
</evidence>
<protein>
    <recommendedName>
        <fullName evidence="3">Polyketide synthase</fullName>
    </recommendedName>
</protein>
<dbReference type="Proteomes" id="UP001391051">
    <property type="component" value="Unassembled WGS sequence"/>
</dbReference>
<name>A0ABR1QEM7_9PEZI</name>
<organism evidence="1 2">
    <name type="scientific">Apiospora aurea</name>
    <dbReference type="NCBI Taxonomy" id="335848"/>
    <lineage>
        <taxon>Eukaryota</taxon>
        <taxon>Fungi</taxon>
        <taxon>Dikarya</taxon>
        <taxon>Ascomycota</taxon>
        <taxon>Pezizomycotina</taxon>
        <taxon>Sordariomycetes</taxon>
        <taxon>Xylariomycetidae</taxon>
        <taxon>Amphisphaeriales</taxon>
        <taxon>Apiosporaceae</taxon>
        <taxon>Apiospora</taxon>
    </lineage>
</organism>
<dbReference type="GeneID" id="92077448"/>
<keyword evidence="2" id="KW-1185">Reference proteome</keyword>
<gene>
    <name evidence="1" type="ORF">PG986_008164</name>
</gene>